<comment type="similarity">
    <text evidence="7">Belongs to the drug/metabolite transporter (DMT) superfamily. Small multidrug resistance (SMR) (TC 2.A.7.1) family.</text>
</comment>
<evidence type="ECO:0000256" key="2">
    <source>
        <dbReference type="ARBA" id="ARBA00022448"/>
    </source>
</evidence>
<protein>
    <submittedName>
        <fullName evidence="9">QacE family quaternary ammonium compound efflux SMR transporter</fullName>
    </submittedName>
</protein>
<dbReference type="InterPro" id="IPR000390">
    <property type="entry name" value="Small_drug/metabolite_transptr"/>
</dbReference>
<keyword evidence="2" id="KW-0813">Transport</keyword>
<evidence type="ECO:0000256" key="6">
    <source>
        <dbReference type="ARBA" id="ARBA00023136"/>
    </source>
</evidence>
<keyword evidence="5 8" id="KW-1133">Transmembrane helix</keyword>
<keyword evidence="4 7" id="KW-0812">Transmembrane</keyword>
<keyword evidence="10" id="KW-1185">Reference proteome</keyword>
<comment type="subcellular location">
    <subcellularLocation>
        <location evidence="1 7">Cell membrane</location>
        <topology evidence="1 7">Multi-pass membrane protein</topology>
    </subcellularLocation>
</comment>
<dbReference type="InterPro" id="IPR037185">
    <property type="entry name" value="EmrE-like"/>
</dbReference>
<dbReference type="InterPro" id="IPR045324">
    <property type="entry name" value="Small_multidrug_res"/>
</dbReference>
<sequence length="122" mass="12519">MTKWLLLAGAIVCEVAASLSLQAAIDQPLWYIVVVIGYVTAFTLLFVLLKRGAAIGVVYGIWGACGVVLTAALAAVLFGQTLTPSMIGGIALVVAGVLCVEMGSQRAHARKARADPHAVAGA</sequence>
<keyword evidence="6 8" id="KW-0472">Membrane</keyword>
<evidence type="ECO:0000313" key="9">
    <source>
        <dbReference type="EMBL" id="PPL19926.1"/>
    </source>
</evidence>
<gene>
    <name evidence="9" type="ORF">GY24_03165</name>
</gene>
<evidence type="ECO:0000313" key="10">
    <source>
        <dbReference type="Proteomes" id="UP000237755"/>
    </source>
</evidence>
<evidence type="ECO:0000256" key="3">
    <source>
        <dbReference type="ARBA" id="ARBA00022475"/>
    </source>
</evidence>
<evidence type="ECO:0000256" key="5">
    <source>
        <dbReference type="ARBA" id="ARBA00022989"/>
    </source>
</evidence>
<reference evidence="9 10" key="1">
    <citation type="journal article" date="2008" name="Int. J. Syst. Evol. Microbiol.">
        <title>Leifsonia pindariensis sp. nov., isolated from the Pindari glacier of the Indian Himalayas, and emended description of the genus Leifsonia.</title>
        <authorList>
            <person name="Reddy G.S."/>
            <person name="Prabagaran S.R."/>
            <person name="Shivaji S."/>
        </authorList>
    </citation>
    <scope>NUCLEOTIDE SEQUENCE [LARGE SCALE GENOMIC DNA]</scope>
    <source>
        <strain evidence="9 10">PON 10</strain>
    </source>
</reference>
<comment type="caution">
    <text evidence="9">The sequence shown here is derived from an EMBL/GenBank/DDBJ whole genome shotgun (WGS) entry which is preliminary data.</text>
</comment>
<accession>A0ABX5AZV9</accession>
<evidence type="ECO:0000256" key="7">
    <source>
        <dbReference type="RuleBase" id="RU003942"/>
    </source>
</evidence>
<evidence type="ECO:0000256" key="4">
    <source>
        <dbReference type="ARBA" id="ARBA00022692"/>
    </source>
</evidence>
<evidence type="ECO:0000256" key="1">
    <source>
        <dbReference type="ARBA" id="ARBA00004651"/>
    </source>
</evidence>
<dbReference type="PANTHER" id="PTHR30561">
    <property type="entry name" value="SMR FAMILY PROTON-DEPENDENT DRUG EFFLUX TRANSPORTER SUGE"/>
    <property type="match status" value="1"/>
</dbReference>
<dbReference type="Gene3D" id="1.10.3730.20">
    <property type="match status" value="1"/>
</dbReference>
<dbReference type="PANTHER" id="PTHR30561:SF1">
    <property type="entry name" value="MULTIDRUG TRANSPORTER EMRE"/>
    <property type="match status" value="1"/>
</dbReference>
<organism evidence="9 10">
    <name type="scientific">Microterricola pindariensis</name>
    <dbReference type="NCBI Taxonomy" id="478010"/>
    <lineage>
        <taxon>Bacteria</taxon>
        <taxon>Bacillati</taxon>
        <taxon>Actinomycetota</taxon>
        <taxon>Actinomycetes</taxon>
        <taxon>Micrococcales</taxon>
        <taxon>Microbacteriaceae</taxon>
        <taxon>Microterricola</taxon>
    </lineage>
</organism>
<evidence type="ECO:0000256" key="8">
    <source>
        <dbReference type="SAM" id="Phobius"/>
    </source>
</evidence>
<dbReference type="RefSeq" id="WP_104474329.1">
    <property type="nucleotide sequence ID" value="NZ_MPZN01000006.1"/>
</dbReference>
<dbReference type="Proteomes" id="UP000237755">
    <property type="component" value="Unassembled WGS sequence"/>
</dbReference>
<proteinExistence type="inferred from homology"/>
<feature type="transmembrane region" description="Helical" evidence="8">
    <location>
        <begin position="85"/>
        <end position="103"/>
    </location>
</feature>
<dbReference type="SUPFAM" id="SSF103481">
    <property type="entry name" value="Multidrug resistance efflux transporter EmrE"/>
    <property type="match status" value="1"/>
</dbReference>
<feature type="transmembrane region" description="Helical" evidence="8">
    <location>
        <begin position="56"/>
        <end position="79"/>
    </location>
</feature>
<dbReference type="Pfam" id="PF00893">
    <property type="entry name" value="Multi_Drug_Res"/>
    <property type="match status" value="1"/>
</dbReference>
<name>A0ABX5AZV9_9MICO</name>
<feature type="transmembrane region" description="Helical" evidence="8">
    <location>
        <begin position="28"/>
        <end position="49"/>
    </location>
</feature>
<dbReference type="EMBL" id="MPZN01000006">
    <property type="protein sequence ID" value="PPL19926.1"/>
    <property type="molecule type" value="Genomic_DNA"/>
</dbReference>
<keyword evidence="3" id="KW-1003">Cell membrane</keyword>